<dbReference type="AlphaFoldDB" id="A0AA39N4K7"/>
<evidence type="ECO:0000313" key="3">
    <source>
        <dbReference type="Proteomes" id="UP001175211"/>
    </source>
</evidence>
<dbReference type="EMBL" id="JAUEPS010000023">
    <property type="protein sequence ID" value="KAK0457040.1"/>
    <property type="molecule type" value="Genomic_DNA"/>
</dbReference>
<sequence>MSITPKDSDEETFDYYRRPKVTSLPPKNSSIVVIGAMMTHCPDYDLLGVDKTYFQIIRNRHEVTILGPPLLDDDGRTLQLELIETLLHTVPFDEINQATLYITGDGRARLIPQVFTIYPSLPFISGVRCVEDIELQVTSWLYIGWKLALLDGIPVEVDYAYNLMTSLCIENRLEAMRQLLPLDLTTPLQAHLVSDGSIYGLVNKIEEDSRSVTYVDRNLVYSAFAKLQKHHIYFTDANEYELDDIAIVGDKVRFIRTFTGNWLNAAFTYDPKIHDQETLADARKSHWRVAEKLFDKLISRTESPEIWASPDFSSRVEDGYCVLNIVFAPEKPLGILAFMASTMSSGNDVTSLSKKKRRKALSSHAATTSHSAAKHCHSMSTSDELFQSSISEKVMESSATSDKPLVLSKRSSTRRSVFPYGNLDIDTPAVLPYPTRLSGTSFLGSHSLIQSVIPLPPDDSDDVAAIQSGHGWLEEVP</sequence>
<gene>
    <name evidence="2" type="ORF">EV420DRAFT_1748937</name>
</gene>
<protein>
    <submittedName>
        <fullName evidence="2">Uncharacterized protein</fullName>
    </submittedName>
</protein>
<feature type="compositionally biased region" description="Low complexity" evidence="1">
    <location>
        <begin position="362"/>
        <end position="371"/>
    </location>
</feature>
<evidence type="ECO:0000256" key="1">
    <source>
        <dbReference type="SAM" id="MobiDB-lite"/>
    </source>
</evidence>
<reference evidence="2" key="1">
    <citation type="submission" date="2023-06" db="EMBL/GenBank/DDBJ databases">
        <authorList>
            <consortium name="Lawrence Berkeley National Laboratory"/>
            <person name="Ahrendt S."/>
            <person name="Sahu N."/>
            <person name="Indic B."/>
            <person name="Wong-Bajracharya J."/>
            <person name="Merenyi Z."/>
            <person name="Ke H.-M."/>
            <person name="Monk M."/>
            <person name="Kocsube S."/>
            <person name="Drula E."/>
            <person name="Lipzen A."/>
            <person name="Balint B."/>
            <person name="Henrissat B."/>
            <person name="Andreopoulos B."/>
            <person name="Martin F.M."/>
            <person name="Harder C.B."/>
            <person name="Rigling D."/>
            <person name="Ford K.L."/>
            <person name="Foster G.D."/>
            <person name="Pangilinan J."/>
            <person name="Papanicolaou A."/>
            <person name="Barry K."/>
            <person name="LaButti K."/>
            <person name="Viragh M."/>
            <person name="Koriabine M."/>
            <person name="Yan M."/>
            <person name="Riley R."/>
            <person name="Champramary S."/>
            <person name="Plett K.L."/>
            <person name="Tsai I.J."/>
            <person name="Slot J."/>
            <person name="Sipos G."/>
            <person name="Plett J."/>
            <person name="Nagy L.G."/>
            <person name="Grigoriev I.V."/>
        </authorList>
    </citation>
    <scope>NUCLEOTIDE SEQUENCE</scope>
    <source>
        <strain evidence="2">CCBAS 213</strain>
    </source>
</reference>
<dbReference type="GeneID" id="85363813"/>
<accession>A0AA39N4K7</accession>
<evidence type="ECO:0000313" key="2">
    <source>
        <dbReference type="EMBL" id="KAK0457040.1"/>
    </source>
</evidence>
<keyword evidence="3" id="KW-1185">Reference proteome</keyword>
<dbReference type="RefSeq" id="XP_060329355.1">
    <property type="nucleotide sequence ID" value="XM_060480265.1"/>
</dbReference>
<dbReference type="Proteomes" id="UP001175211">
    <property type="component" value="Unassembled WGS sequence"/>
</dbReference>
<proteinExistence type="predicted"/>
<feature type="region of interest" description="Disordered" evidence="1">
    <location>
        <begin position="345"/>
        <end position="380"/>
    </location>
</feature>
<organism evidence="2 3">
    <name type="scientific">Armillaria tabescens</name>
    <name type="common">Ringless honey mushroom</name>
    <name type="synonym">Agaricus tabescens</name>
    <dbReference type="NCBI Taxonomy" id="1929756"/>
    <lineage>
        <taxon>Eukaryota</taxon>
        <taxon>Fungi</taxon>
        <taxon>Dikarya</taxon>
        <taxon>Basidiomycota</taxon>
        <taxon>Agaricomycotina</taxon>
        <taxon>Agaricomycetes</taxon>
        <taxon>Agaricomycetidae</taxon>
        <taxon>Agaricales</taxon>
        <taxon>Marasmiineae</taxon>
        <taxon>Physalacriaceae</taxon>
        <taxon>Desarmillaria</taxon>
    </lineage>
</organism>
<comment type="caution">
    <text evidence="2">The sequence shown here is derived from an EMBL/GenBank/DDBJ whole genome shotgun (WGS) entry which is preliminary data.</text>
</comment>
<name>A0AA39N4K7_ARMTA</name>